<dbReference type="Proteomes" id="UP000595894">
    <property type="component" value="Chromosome"/>
</dbReference>
<dbReference type="SUPFAM" id="SSF103473">
    <property type="entry name" value="MFS general substrate transporter"/>
    <property type="match status" value="1"/>
</dbReference>
<evidence type="ECO:0000256" key="4">
    <source>
        <dbReference type="SAM" id="Phobius"/>
    </source>
</evidence>
<organism evidence="6 7">
    <name type="scientific">Sphingomonas aliaeris</name>
    <dbReference type="NCBI Taxonomy" id="2759526"/>
    <lineage>
        <taxon>Bacteria</taxon>
        <taxon>Pseudomonadati</taxon>
        <taxon>Pseudomonadota</taxon>
        <taxon>Alphaproteobacteria</taxon>
        <taxon>Sphingomonadales</taxon>
        <taxon>Sphingomonadaceae</taxon>
        <taxon>Sphingomonas</taxon>
    </lineage>
</organism>
<dbReference type="Pfam" id="PF07690">
    <property type="entry name" value="MFS_1"/>
    <property type="match status" value="1"/>
</dbReference>
<feature type="transmembrane region" description="Helical" evidence="4">
    <location>
        <begin position="184"/>
        <end position="202"/>
    </location>
</feature>
<feature type="transmembrane region" description="Helical" evidence="4">
    <location>
        <begin position="81"/>
        <end position="99"/>
    </location>
</feature>
<evidence type="ECO:0000313" key="7">
    <source>
        <dbReference type="Proteomes" id="UP000595894"/>
    </source>
</evidence>
<dbReference type="PANTHER" id="PTHR23546">
    <property type="entry name" value="TRANSPORT PROTEIN"/>
    <property type="match status" value="1"/>
</dbReference>
<dbReference type="PROSITE" id="PS50850">
    <property type="entry name" value="MFS"/>
    <property type="match status" value="1"/>
</dbReference>
<dbReference type="Gene3D" id="1.20.1250.20">
    <property type="entry name" value="MFS general substrate transporter like domains"/>
    <property type="match status" value="1"/>
</dbReference>
<feature type="domain" description="Major facilitator superfamily (MFS) profile" evidence="5">
    <location>
        <begin position="14"/>
        <end position="432"/>
    </location>
</feature>
<dbReference type="EMBL" id="CP061035">
    <property type="protein sequence ID" value="QQV77432.1"/>
    <property type="molecule type" value="Genomic_DNA"/>
</dbReference>
<keyword evidence="1 4" id="KW-0812">Transmembrane</keyword>
<accession>A0A974NV11</accession>
<reference evidence="7" key="1">
    <citation type="submission" date="2020-09" db="EMBL/GenBank/DDBJ databases">
        <title>Sphingomonas sp., a new species isolated from pork steak.</title>
        <authorList>
            <person name="Heidler von Heilborn D."/>
        </authorList>
    </citation>
    <scope>NUCLEOTIDE SEQUENCE [LARGE SCALE GENOMIC DNA]</scope>
</reference>
<evidence type="ECO:0000313" key="6">
    <source>
        <dbReference type="EMBL" id="QQV77432.1"/>
    </source>
</evidence>
<dbReference type="InterPro" id="IPR011701">
    <property type="entry name" value="MFS"/>
</dbReference>
<dbReference type="KEGG" id="sari:H5J25_00925"/>
<name>A0A974NV11_9SPHN</name>
<dbReference type="AlphaFoldDB" id="A0A974NV11"/>
<keyword evidence="3 4" id="KW-0472">Membrane</keyword>
<dbReference type="InterPro" id="IPR020846">
    <property type="entry name" value="MFS_dom"/>
</dbReference>
<feature type="transmembrane region" description="Helical" evidence="4">
    <location>
        <begin position="151"/>
        <end position="172"/>
    </location>
</feature>
<feature type="transmembrane region" description="Helical" evidence="4">
    <location>
        <begin position="256"/>
        <end position="279"/>
    </location>
</feature>
<evidence type="ECO:0000256" key="3">
    <source>
        <dbReference type="ARBA" id="ARBA00023136"/>
    </source>
</evidence>
<dbReference type="RefSeq" id="WP_202093905.1">
    <property type="nucleotide sequence ID" value="NZ_CP061035.1"/>
</dbReference>
<evidence type="ECO:0000259" key="5">
    <source>
        <dbReference type="PROSITE" id="PS50850"/>
    </source>
</evidence>
<feature type="transmembrane region" description="Helical" evidence="4">
    <location>
        <begin position="409"/>
        <end position="426"/>
    </location>
</feature>
<feature type="transmembrane region" description="Helical" evidence="4">
    <location>
        <begin position="294"/>
        <end position="315"/>
    </location>
</feature>
<protein>
    <submittedName>
        <fullName evidence="6">MFS transporter</fullName>
    </submittedName>
</protein>
<feature type="transmembrane region" description="Helical" evidence="4">
    <location>
        <begin position="322"/>
        <end position="353"/>
    </location>
</feature>
<keyword evidence="7" id="KW-1185">Reference proteome</keyword>
<evidence type="ECO:0000256" key="2">
    <source>
        <dbReference type="ARBA" id="ARBA00022989"/>
    </source>
</evidence>
<sequence>MKAALKPAGGVERDFILLFVVMLTIAAGNTALQSVLPALGRSLHVPDSAVAAAFSVSALLWVISAPFWANRSDRHGRRAMILLGLGGFTVSLLLCGIALTAGINGWIGGVTAFVAFIFGRLLYGTFGSAAPPAVQALVAGRTTREERTRALTLLGSAFGLGTILGPAIAPYMTLGHVGGIEIGLAGPAFFAAIFGACIFAAVHRVLPDDLVPQPGTHGAAIAYPSVGGQSSGASVTAATHEVSEAVGYTDPRVRSWMIMGLIMGHAQAMTGQAVGFLVIDRLHVAPIEALQPTGLVLMMGAGSALLVQWGMIPVLKLDPRRLVLVGLVLAAIGCALTGIATSLYGIALAYALASAGFGFTRPGFTAGSSLAVGPEAQGSVAGKVTSVNGASFVLGPSIGVGLYEAQHSLPYLVAAAALVIVFFYGWKTLKAV</sequence>
<feature type="transmembrane region" description="Helical" evidence="4">
    <location>
        <begin position="15"/>
        <end position="36"/>
    </location>
</feature>
<keyword evidence="2 4" id="KW-1133">Transmembrane helix</keyword>
<dbReference type="InterPro" id="IPR036259">
    <property type="entry name" value="MFS_trans_sf"/>
</dbReference>
<dbReference type="GO" id="GO:0022857">
    <property type="term" value="F:transmembrane transporter activity"/>
    <property type="evidence" value="ECO:0007669"/>
    <property type="project" value="InterPro"/>
</dbReference>
<proteinExistence type="predicted"/>
<dbReference type="PANTHER" id="PTHR23546:SF1">
    <property type="entry name" value="MEMBRANE PROTEIN"/>
    <property type="match status" value="1"/>
</dbReference>
<feature type="transmembrane region" description="Helical" evidence="4">
    <location>
        <begin position="48"/>
        <end position="69"/>
    </location>
</feature>
<gene>
    <name evidence="6" type="ORF">H5J25_00925</name>
</gene>
<evidence type="ECO:0000256" key="1">
    <source>
        <dbReference type="ARBA" id="ARBA00022692"/>
    </source>
</evidence>
<feature type="transmembrane region" description="Helical" evidence="4">
    <location>
        <begin position="105"/>
        <end position="123"/>
    </location>
</feature>